<dbReference type="AlphaFoldDB" id="A0A0A8YJL4"/>
<proteinExistence type="predicted"/>
<sequence length="29" mass="3063">MRCKKGTRTSFQGRGGSYCGRLEGVAAGE</sequence>
<accession>A0A0A8YJL4</accession>
<organism evidence="1">
    <name type="scientific">Arundo donax</name>
    <name type="common">Giant reed</name>
    <name type="synonym">Donax arundinaceus</name>
    <dbReference type="NCBI Taxonomy" id="35708"/>
    <lineage>
        <taxon>Eukaryota</taxon>
        <taxon>Viridiplantae</taxon>
        <taxon>Streptophyta</taxon>
        <taxon>Embryophyta</taxon>
        <taxon>Tracheophyta</taxon>
        <taxon>Spermatophyta</taxon>
        <taxon>Magnoliopsida</taxon>
        <taxon>Liliopsida</taxon>
        <taxon>Poales</taxon>
        <taxon>Poaceae</taxon>
        <taxon>PACMAD clade</taxon>
        <taxon>Arundinoideae</taxon>
        <taxon>Arundineae</taxon>
        <taxon>Arundo</taxon>
    </lineage>
</organism>
<dbReference type="EMBL" id="GBRH01271609">
    <property type="protein sequence ID" value="JAD26286.1"/>
    <property type="molecule type" value="Transcribed_RNA"/>
</dbReference>
<reference evidence="1" key="1">
    <citation type="submission" date="2014-09" db="EMBL/GenBank/DDBJ databases">
        <authorList>
            <person name="Magalhaes I.L.F."/>
            <person name="Oliveira U."/>
            <person name="Santos F.R."/>
            <person name="Vidigal T.H.D.A."/>
            <person name="Brescovit A.D."/>
            <person name="Santos A.J."/>
        </authorList>
    </citation>
    <scope>NUCLEOTIDE SEQUENCE</scope>
    <source>
        <tissue evidence="1">Shoot tissue taken approximately 20 cm above the soil surface</tissue>
    </source>
</reference>
<protein>
    <submittedName>
        <fullName evidence="1">Uncharacterized protein</fullName>
    </submittedName>
</protein>
<name>A0A0A8YJL4_ARUDO</name>
<reference evidence="1" key="2">
    <citation type="journal article" date="2015" name="Data Brief">
        <title>Shoot transcriptome of the giant reed, Arundo donax.</title>
        <authorList>
            <person name="Barrero R.A."/>
            <person name="Guerrero F.D."/>
            <person name="Moolhuijzen P."/>
            <person name="Goolsby J.A."/>
            <person name="Tidwell J."/>
            <person name="Bellgard S.E."/>
            <person name="Bellgard M.I."/>
        </authorList>
    </citation>
    <scope>NUCLEOTIDE SEQUENCE</scope>
    <source>
        <tissue evidence="1">Shoot tissue taken approximately 20 cm above the soil surface</tissue>
    </source>
</reference>
<evidence type="ECO:0000313" key="1">
    <source>
        <dbReference type="EMBL" id="JAD26286.1"/>
    </source>
</evidence>